<dbReference type="RefSeq" id="WP_171185545.1">
    <property type="nucleotide sequence ID" value="NZ_WTPX01000038.1"/>
</dbReference>
<dbReference type="InterPro" id="IPR051688">
    <property type="entry name" value="USP_A"/>
</dbReference>
<comment type="similarity">
    <text evidence="1">Belongs to the universal stress protein A family.</text>
</comment>
<name>A0ABX1VBJ4_9PLAN</name>
<dbReference type="InterPro" id="IPR006015">
    <property type="entry name" value="Universal_stress_UspA"/>
</dbReference>
<dbReference type="PRINTS" id="PR01438">
    <property type="entry name" value="UNVRSLSTRESS"/>
</dbReference>
<feature type="domain" description="UspA" evidence="2">
    <location>
        <begin position="12"/>
        <end position="150"/>
    </location>
</feature>
<evidence type="ECO:0000313" key="3">
    <source>
        <dbReference type="EMBL" id="NNJ25480.1"/>
    </source>
</evidence>
<evidence type="ECO:0000256" key="1">
    <source>
        <dbReference type="ARBA" id="ARBA00008791"/>
    </source>
</evidence>
<dbReference type="PANTHER" id="PTHR43010">
    <property type="entry name" value="UNIVERSAL STRESS PROTEIN SLR1230"/>
    <property type="match status" value="1"/>
</dbReference>
<feature type="domain" description="UspA" evidence="2">
    <location>
        <begin position="162"/>
        <end position="300"/>
    </location>
</feature>
<dbReference type="InterPro" id="IPR006016">
    <property type="entry name" value="UspA"/>
</dbReference>
<dbReference type="PANTHER" id="PTHR43010:SF1">
    <property type="entry name" value="USPA DOMAIN-CONTAINING PROTEIN"/>
    <property type="match status" value="1"/>
</dbReference>
<evidence type="ECO:0000313" key="4">
    <source>
        <dbReference type="Proteomes" id="UP000609651"/>
    </source>
</evidence>
<dbReference type="Proteomes" id="UP000609651">
    <property type="component" value="Unassembled WGS sequence"/>
</dbReference>
<dbReference type="EMBL" id="WTPX01000038">
    <property type="protein sequence ID" value="NNJ25480.1"/>
    <property type="molecule type" value="Genomic_DNA"/>
</dbReference>
<dbReference type="CDD" id="cd00293">
    <property type="entry name" value="USP-like"/>
    <property type="match status" value="2"/>
</dbReference>
<dbReference type="InterPro" id="IPR014729">
    <property type="entry name" value="Rossmann-like_a/b/a_fold"/>
</dbReference>
<accession>A0ABX1VBJ4</accession>
<protein>
    <recommendedName>
        <fullName evidence="2">UspA domain-containing protein</fullName>
    </recommendedName>
</protein>
<sequence>MTASSASPAPSRVLLATDHSAESQRAAELLARLPFPAPPTVTLLHALAVPSLHSGLGATAVSDGVLARLDAEAEEALTAEAARLAKRGLRTTPVFRRGRPAPTILAEAESMEADLVVAGAVGQSALERLLLGSVSDRVASQAPCSSLVVRPTGWPEEDRPPRLAVAVDETPASRRAVETLAAIDWPEGTTVAVLSVLQTLDNFVPDFTDTIPDLWDDLRATAERRLEEAAAPFEAKGLTVTRDLQTAAHVGESICRQARAHEADLIAVGDHGDSRAMRFLLGSVSQYVLRHSGSSVWICRGPAD</sequence>
<reference evidence="3 4" key="1">
    <citation type="journal article" date="2020" name="Syst. Appl. Microbiol.">
        <title>Alienimonas chondri sp. nov., a novel planctomycete isolated from the biofilm of the red alga Chondrus crispus.</title>
        <authorList>
            <person name="Vitorino I."/>
            <person name="Albuquerque L."/>
            <person name="Wiegand S."/>
            <person name="Kallscheuer N."/>
            <person name="da Costa M.S."/>
            <person name="Lobo-da-Cunha A."/>
            <person name="Jogler C."/>
            <person name="Lage O.M."/>
        </authorList>
    </citation>
    <scope>NUCLEOTIDE SEQUENCE [LARGE SCALE GENOMIC DNA]</scope>
    <source>
        <strain evidence="3 4">LzC2</strain>
    </source>
</reference>
<dbReference type="SUPFAM" id="SSF52402">
    <property type="entry name" value="Adenine nucleotide alpha hydrolases-like"/>
    <property type="match status" value="2"/>
</dbReference>
<gene>
    <name evidence="3" type="ORF">LzC2_15500</name>
</gene>
<dbReference type="Pfam" id="PF00582">
    <property type="entry name" value="Usp"/>
    <property type="match status" value="2"/>
</dbReference>
<dbReference type="Gene3D" id="3.40.50.620">
    <property type="entry name" value="HUPs"/>
    <property type="match status" value="2"/>
</dbReference>
<keyword evidence="4" id="KW-1185">Reference proteome</keyword>
<comment type="caution">
    <text evidence="3">The sequence shown here is derived from an EMBL/GenBank/DDBJ whole genome shotgun (WGS) entry which is preliminary data.</text>
</comment>
<proteinExistence type="inferred from homology"/>
<organism evidence="3 4">
    <name type="scientific">Alienimonas chondri</name>
    <dbReference type="NCBI Taxonomy" id="2681879"/>
    <lineage>
        <taxon>Bacteria</taxon>
        <taxon>Pseudomonadati</taxon>
        <taxon>Planctomycetota</taxon>
        <taxon>Planctomycetia</taxon>
        <taxon>Planctomycetales</taxon>
        <taxon>Planctomycetaceae</taxon>
        <taxon>Alienimonas</taxon>
    </lineage>
</organism>
<evidence type="ECO:0000259" key="2">
    <source>
        <dbReference type="Pfam" id="PF00582"/>
    </source>
</evidence>